<accession>A0A382KWK8</accession>
<evidence type="ECO:0000256" key="1">
    <source>
        <dbReference type="SAM" id="Phobius"/>
    </source>
</evidence>
<protein>
    <submittedName>
        <fullName evidence="2">Uncharacterized protein</fullName>
    </submittedName>
</protein>
<proteinExistence type="predicted"/>
<sequence length="54" mass="6595">MVCKEYQKDRLLLAFCLLKCIYIWCFDQVIDLKKFKHMVLSRDYVVSVLNPHRM</sequence>
<organism evidence="2">
    <name type="scientific">marine metagenome</name>
    <dbReference type="NCBI Taxonomy" id="408172"/>
    <lineage>
        <taxon>unclassified sequences</taxon>
        <taxon>metagenomes</taxon>
        <taxon>ecological metagenomes</taxon>
    </lineage>
</organism>
<feature type="transmembrane region" description="Helical" evidence="1">
    <location>
        <begin position="12"/>
        <end position="30"/>
    </location>
</feature>
<name>A0A382KWK8_9ZZZZ</name>
<dbReference type="AlphaFoldDB" id="A0A382KWK8"/>
<gene>
    <name evidence="2" type="ORF">METZ01_LOCUS280011</name>
</gene>
<keyword evidence="1" id="KW-0472">Membrane</keyword>
<evidence type="ECO:0000313" key="2">
    <source>
        <dbReference type="EMBL" id="SVC27157.1"/>
    </source>
</evidence>
<dbReference type="EMBL" id="UINC01082417">
    <property type="protein sequence ID" value="SVC27157.1"/>
    <property type="molecule type" value="Genomic_DNA"/>
</dbReference>
<keyword evidence="1" id="KW-0812">Transmembrane</keyword>
<keyword evidence="1" id="KW-1133">Transmembrane helix</keyword>
<reference evidence="2" key="1">
    <citation type="submission" date="2018-05" db="EMBL/GenBank/DDBJ databases">
        <authorList>
            <person name="Lanie J.A."/>
            <person name="Ng W.-L."/>
            <person name="Kazmierczak K.M."/>
            <person name="Andrzejewski T.M."/>
            <person name="Davidsen T.M."/>
            <person name="Wayne K.J."/>
            <person name="Tettelin H."/>
            <person name="Glass J.I."/>
            <person name="Rusch D."/>
            <person name="Podicherti R."/>
            <person name="Tsui H.-C.T."/>
            <person name="Winkler M.E."/>
        </authorList>
    </citation>
    <scope>NUCLEOTIDE SEQUENCE</scope>
</reference>